<dbReference type="GO" id="GO:0008270">
    <property type="term" value="F:zinc ion binding"/>
    <property type="evidence" value="ECO:0007669"/>
    <property type="project" value="UniProtKB-KW"/>
</dbReference>
<evidence type="ECO:0000256" key="2">
    <source>
        <dbReference type="ARBA" id="ARBA00022771"/>
    </source>
</evidence>
<keyword evidence="9" id="KW-1185">Reference proteome</keyword>
<evidence type="ECO:0000256" key="4">
    <source>
        <dbReference type="ARBA" id="ARBA00022833"/>
    </source>
</evidence>
<keyword evidence="2 5" id="KW-0863">Zinc-finger</keyword>
<organism evidence="8 9">
    <name type="scientific">Echria macrotheca</name>
    <dbReference type="NCBI Taxonomy" id="438768"/>
    <lineage>
        <taxon>Eukaryota</taxon>
        <taxon>Fungi</taxon>
        <taxon>Dikarya</taxon>
        <taxon>Ascomycota</taxon>
        <taxon>Pezizomycotina</taxon>
        <taxon>Sordariomycetes</taxon>
        <taxon>Sordariomycetidae</taxon>
        <taxon>Sordariales</taxon>
        <taxon>Schizotheciaceae</taxon>
        <taxon>Echria</taxon>
    </lineage>
</organism>
<dbReference type="InterPro" id="IPR002867">
    <property type="entry name" value="IBR_dom"/>
</dbReference>
<evidence type="ECO:0000256" key="6">
    <source>
        <dbReference type="SAM" id="MobiDB-lite"/>
    </source>
</evidence>
<evidence type="ECO:0000313" key="9">
    <source>
        <dbReference type="Proteomes" id="UP001239445"/>
    </source>
</evidence>
<dbReference type="SUPFAM" id="SSF57850">
    <property type="entry name" value="RING/U-box"/>
    <property type="match status" value="2"/>
</dbReference>
<dbReference type="Proteomes" id="UP001239445">
    <property type="component" value="Unassembled WGS sequence"/>
</dbReference>
<feature type="region of interest" description="Disordered" evidence="6">
    <location>
        <begin position="1"/>
        <end position="30"/>
    </location>
</feature>
<evidence type="ECO:0000256" key="5">
    <source>
        <dbReference type="PROSITE-ProRule" id="PRU00175"/>
    </source>
</evidence>
<dbReference type="AlphaFoldDB" id="A0AAJ0BAB8"/>
<dbReference type="Pfam" id="PF22191">
    <property type="entry name" value="IBR_1"/>
    <property type="match status" value="1"/>
</dbReference>
<dbReference type="PROSITE" id="PS50089">
    <property type="entry name" value="ZF_RING_2"/>
    <property type="match status" value="1"/>
</dbReference>
<accession>A0AAJ0BAB8</accession>
<reference evidence="8" key="1">
    <citation type="submission" date="2023-06" db="EMBL/GenBank/DDBJ databases">
        <title>Genome-scale phylogeny and comparative genomics of the fungal order Sordariales.</title>
        <authorList>
            <consortium name="Lawrence Berkeley National Laboratory"/>
            <person name="Hensen N."/>
            <person name="Bonometti L."/>
            <person name="Westerberg I."/>
            <person name="Brannstrom I.O."/>
            <person name="Guillou S."/>
            <person name="Cros-Aarteil S."/>
            <person name="Calhoun S."/>
            <person name="Haridas S."/>
            <person name="Kuo A."/>
            <person name="Mondo S."/>
            <person name="Pangilinan J."/>
            <person name="Riley R."/>
            <person name="Labutti K."/>
            <person name="Andreopoulos B."/>
            <person name="Lipzen A."/>
            <person name="Chen C."/>
            <person name="Yanf M."/>
            <person name="Daum C."/>
            <person name="Ng V."/>
            <person name="Clum A."/>
            <person name="Steindorff A."/>
            <person name="Ohm R."/>
            <person name="Martin F."/>
            <person name="Silar P."/>
            <person name="Natvig D."/>
            <person name="Lalanne C."/>
            <person name="Gautier V."/>
            <person name="Ament-Velasquez S.L."/>
            <person name="Kruys A."/>
            <person name="Hutchinson M.I."/>
            <person name="Powell A.J."/>
            <person name="Barry K."/>
            <person name="Miller A.N."/>
            <person name="Grigoriev I.V."/>
            <person name="Debuchy R."/>
            <person name="Gladieux P."/>
            <person name="Thoren M.H."/>
            <person name="Johannesson H."/>
        </authorList>
    </citation>
    <scope>NUCLEOTIDE SEQUENCE</scope>
    <source>
        <strain evidence="8">PSN4</strain>
    </source>
</reference>
<name>A0AAJ0BAB8_9PEZI</name>
<dbReference type="Gene3D" id="3.30.40.10">
    <property type="entry name" value="Zinc/RING finger domain, C3HC4 (zinc finger)"/>
    <property type="match status" value="1"/>
</dbReference>
<dbReference type="InterPro" id="IPR001841">
    <property type="entry name" value="Znf_RING"/>
</dbReference>
<dbReference type="SMART" id="SM00647">
    <property type="entry name" value="IBR"/>
    <property type="match status" value="1"/>
</dbReference>
<dbReference type="InterPro" id="IPR031127">
    <property type="entry name" value="E3_UB_ligase_RBR"/>
</dbReference>
<dbReference type="PANTHER" id="PTHR11685">
    <property type="entry name" value="RBR FAMILY RING FINGER AND IBR DOMAIN-CONTAINING"/>
    <property type="match status" value="1"/>
</dbReference>
<dbReference type="EMBL" id="MU839835">
    <property type="protein sequence ID" value="KAK1754382.1"/>
    <property type="molecule type" value="Genomic_DNA"/>
</dbReference>
<evidence type="ECO:0000256" key="1">
    <source>
        <dbReference type="ARBA" id="ARBA00022723"/>
    </source>
</evidence>
<evidence type="ECO:0000256" key="3">
    <source>
        <dbReference type="ARBA" id="ARBA00022786"/>
    </source>
</evidence>
<proteinExistence type="predicted"/>
<keyword evidence="4" id="KW-0862">Zinc</keyword>
<gene>
    <name evidence="8" type="ORF">QBC47DRAFT_217051</name>
</gene>
<comment type="caution">
    <text evidence="8">The sequence shown here is derived from an EMBL/GenBank/DDBJ whole genome shotgun (WGS) entry which is preliminary data.</text>
</comment>
<dbReference type="InterPro" id="IPR013083">
    <property type="entry name" value="Znf_RING/FYVE/PHD"/>
</dbReference>
<evidence type="ECO:0000259" key="7">
    <source>
        <dbReference type="PROSITE" id="PS50089"/>
    </source>
</evidence>
<feature type="domain" description="RING-type" evidence="7">
    <location>
        <begin position="126"/>
        <end position="180"/>
    </location>
</feature>
<dbReference type="GO" id="GO:0004842">
    <property type="term" value="F:ubiquitin-protein transferase activity"/>
    <property type="evidence" value="ECO:0007669"/>
    <property type="project" value="InterPro"/>
</dbReference>
<evidence type="ECO:0000313" key="8">
    <source>
        <dbReference type="EMBL" id="KAK1754382.1"/>
    </source>
</evidence>
<dbReference type="Gene3D" id="1.20.120.1750">
    <property type="match status" value="1"/>
</dbReference>
<protein>
    <recommendedName>
        <fullName evidence="7">RING-type domain-containing protein</fullName>
    </recommendedName>
</protein>
<dbReference type="GO" id="GO:0016567">
    <property type="term" value="P:protein ubiquitination"/>
    <property type="evidence" value="ECO:0007669"/>
    <property type="project" value="InterPro"/>
</dbReference>
<keyword evidence="1" id="KW-0479">Metal-binding</keyword>
<keyword evidence="3" id="KW-0833">Ubl conjugation pathway</keyword>
<sequence>MATNDFPKLVNRAKGKQRVADNATEDPDVSVEIPVQPAVSAPQLVDTAPDEVEDEMPRFLDEVSQRLEEAVQVVDFADRLAPPVRKSRGLLFDESRSPSEESLSADAREASVARPVVTLKLPTRECVACTETLDITAFGKRRYTEGCTHKPSTCLACVSAWLRAKMDVTFWKDLNCPECEQILAAKDIEHFADSETWERYRRYMMGTPSNWKKRLDQEVKENEASADTVRKTTRPCPGCKAPVEKRGGCSLMTCTLCGQDFCWDCAVAPAALSANGSLRRGDRRYHAPTCAWNHDSDSDSEL</sequence>